<accession>B3M192</accession>
<reference evidence="4 5" key="1">
    <citation type="journal article" date="2007" name="Nature">
        <title>Evolution of genes and genomes on the Drosophila phylogeny.</title>
        <authorList>
            <consortium name="Drosophila 12 Genomes Consortium"/>
            <person name="Clark A.G."/>
            <person name="Eisen M.B."/>
            <person name="Smith D.R."/>
            <person name="Bergman C.M."/>
            <person name="Oliver B."/>
            <person name="Markow T.A."/>
            <person name="Kaufman T.C."/>
            <person name="Kellis M."/>
            <person name="Gelbart W."/>
            <person name="Iyer V.N."/>
            <person name="Pollard D.A."/>
            <person name="Sackton T.B."/>
            <person name="Larracuente A.M."/>
            <person name="Singh N.D."/>
            <person name="Abad J.P."/>
            <person name="Abt D.N."/>
            <person name="Adryan B."/>
            <person name="Aguade M."/>
            <person name="Akashi H."/>
            <person name="Anderson W.W."/>
            <person name="Aquadro C.F."/>
            <person name="Ardell D.H."/>
            <person name="Arguello R."/>
            <person name="Artieri C.G."/>
            <person name="Barbash D.A."/>
            <person name="Barker D."/>
            <person name="Barsanti P."/>
            <person name="Batterham P."/>
            <person name="Batzoglou S."/>
            <person name="Begun D."/>
            <person name="Bhutkar A."/>
            <person name="Blanco E."/>
            <person name="Bosak S.A."/>
            <person name="Bradley R.K."/>
            <person name="Brand A.D."/>
            <person name="Brent M.R."/>
            <person name="Brooks A.N."/>
            <person name="Brown R.H."/>
            <person name="Butlin R.K."/>
            <person name="Caggese C."/>
            <person name="Calvi B.R."/>
            <person name="Bernardo de Carvalho A."/>
            <person name="Caspi A."/>
            <person name="Castrezana S."/>
            <person name="Celniker S.E."/>
            <person name="Chang J.L."/>
            <person name="Chapple C."/>
            <person name="Chatterji S."/>
            <person name="Chinwalla A."/>
            <person name="Civetta A."/>
            <person name="Clifton S.W."/>
            <person name="Comeron J.M."/>
            <person name="Costello J.C."/>
            <person name="Coyne J.A."/>
            <person name="Daub J."/>
            <person name="David R.G."/>
            <person name="Delcher A.L."/>
            <person name="Delehaunty K."/>
            <person name="Do C.B."/>
            <person name="Ebling H."/>
            <person name="Edwards K."/>
            <person name="Eickbush T."/>
            <person name="Evans J.D."/>
            <person name="Filipski A."/>
            <person name="Findeiss S."/>
            <person name="Freyhult E."/>
            <person name="Fulton L."/>
            <person name="Fulton R."/>
            <person name="Garcia A.C."/>
            <person name="Gardiner A."/>
            <person name="Garfield D.A."/>
            <person name="Garvin B.E."/>
            <person name="Gibson G."/>
            <person name="Gilbert D."/>
            <person name="Gnerre S."/>
            <person name="Godfrey J."/>
            <person name="Good R."/>
            <person name="Gotea V."/>
            <person name="Gravely B."/>
            <person name="Greenberg A.J."/>
            <person name="Griffiths-Jones S."/>
            <person name="Gross S."/>
            <person name="Guigo R."/>
            <person name="Gustafson E.A."/>
            <person name="Haerty W."/>
            <person name="Hahn M.W."/>
            <person name="Halligan D.L."/>
            <person name="Halpern A.L."/>
            <person name="Halter G.M."/>
            <person name="Han M.V."/>
            <person name="Heger A."/>
            <person name="Hillier L."/>
            <person name="Hinrichs A.S."/>
            <person name="Holmes I."/>
            <person name="Hoskins R.A."/>
            <person name="Hubisz M.J."/>
            <person name="Hultmark D."/>
            <person name="Huntley M.A."/>
            <person name="Jaffe D.B."/>
            <person name="Jagadeeshan S."/>
            <person name="Jeck W.R."/>
            <person name="Johnson J."/>
            <person name="Jones C.D."/>
            <person name="Jordan W.C."/>
            <person name="Karpen G.H."/>
            <person name="Kataoka E."/>
            <person name="Keightley P.D."/>
            <person name="Kheradpour P."/>
            <person name="Kirkness E.F."/>
            <person name="Koerich L.B."/>
            <person name="Kristiansen K."/>
            <person name="Kudrna D."/>
            <person name="Kulathinal R.J."/>
            <person name="Kumar S."/>
            <person name="Kwok R."/>
            <person name="Lander E."/>
            <person name="Langley C.H."/>
            <person name="Lapoint R."/>
            <person name="Lazzaro B.P."/>
            <person name="Lee S.J."/>
            <person name="Levesque L."/>
            <person name="Li R."/>
            <person name="Lin C.F."/>
            <person name="Lin M.F."/>
            <person name="Lindblad-Toh K."/>
            <person name="Llopart A."/>
            <person name="Long M."/>
            <person name="Low L."/>
            <person name="Lozovsky E."/>
            <person name="Lu J."/>
            <person name="Luo M."/>
            <person name="Machado C.A."/>
            <person name="Makalowski W."/>
            <person name="Marzo M."/>
            <person name="Matsuda M."/>
            <person name="Matzkin L."/>
            <person name="McAllister B."/>
            <person name="McBride C.S."/>
            <person name="McKernan B."/>
            <person name="McKernan K."/>
            <person name="Mendez-Lago M."/>
            <person name="Minx P."/>
            <person name="Mollenhauer M.U."/>
            <person name="Montooth K."/>
            <person name="Mount S.M."/>
            <person name="Mu X."/>
            <person name="Myers E."/>
            <person name="Negre B."/>
            <person name="Newfeld S."/>
            <person name="Nielsen R."/>
            <person name="Noor M.A."/>
            <person name="O'Grady P."/>
            <person name="Pachter L."/>
            <person name="Papaceit M."/>
            <person name="Parisi M.J."/>
            <person name="Parisi M."/>
            <person name="Parts L."/>
            <person name="Pedersen J.S."/>
            <person name="Pesole G."/>
            <person name="Phillippy A.M."/>
            <person name="Ponting C.P."/>
            <person name="Pop M."/>
            <person name="Porcelli D."/>
            <person name="Powell J.R."/>
            <person name="Prohaska S."/>
            <person name="Pruitt K."/>
            <person name="Puig M."/>
            <person name="Quesneville H."/>
            <person name="Ram K.R."/>
            <person name="Rand D."/>
            <person name="Rasmussen M.D."/>
            <person name="Reed L.K."/>
            <person name="Reenan R."/>
            <person name="Reily A."/>
            <person name="Remington K.A."/>
            <person name="Rieger T.T."/>
            <person name="Ritchie M.G."/>
            <person name="Robin C."/>
            <person name="Rogers Y.H."/>
            <person name="Rohde C."/>
            <person name="Rozas J."/>
            <person name="Rubenfield M.J."/>
            <person name="Ruiz A."/>
            <person name="Russo S."/>
            <person name="Salzberg S.L."/>
            <person name="Sanchez-Gracia A."/>
            <person name="Saranga D.J."/>
            <person name="Sato H."/>
            <person name="Schaeffer S.W."/>
            <person name="Schatz M.C."/>
            <person name="Schlenke T."/>
            <person name="Schwartz R."/>
            <person name="Segarra C."/>
            <person name="Singh R.S."/>
            <person name="Sirot L."/>
            <person name="Sirota M."/>
            <person name="Sisneros N.B."/>
            <person name="Smith C.D."/>
            <person name="Smith T.F."/>
            <person name="Spieth J."/>
            <person name="Stage D.E."/>
            <person name="Stark A."/>
            <person name="Stephan W."/>
            <person name="Strausberg R.L."/>
            <person name="Strempel S."/>
            <person name="Sturgill D."/>
            <person name="Sutton G."/>
            <person name="Sutton G.G."/>
            <person name="Tao W."/>
            <person name="Teichmann S."/>
            <person name="Tobari Y.N."/>
            <person name="Tomimura Y."/>
            <person name="Tsolas J.M."/>
            <person name="Valente V.L."/>
            <person name="Venter E."/>
            <person name="Venter J.C."/>
            <person name="Vicario S."/>
            <person name="Vieira F.G."/>
            <person name="Vilella A.J."/>
            <person name="Villasante A."/>
            <person name="Walenz B."/>
            <person name="Wang J."/>
            <person name="Wasserman M."/>
            <person name="Watts T."/>
            <person name="Wilson D."/>
            <person name="Wilson R.K."/>
            <person name="Wing R.A."/>
            <person name="Wolfner M.F."/>
            <person name="Wong A."/>
            <person name="Wong G.K."/>
            <person name="Wu C.I."/>
            <person name="Wu G."/>
            <person name="Yamamoto D."/>
            <person name="Yang H.P."/>
            <person name="Yang S.P."/>
            <person name="Yorke J.A."/>
            <person name="Yoshida K."/>
            <person name="Zdobnov E."/>
            <person name="Zhang P."/>
            <person name="Zhang Y."/>
            <person name="Zimin A.V."/>
            <person name="Baldwin J."/>
            <person name="Abdouelleil A."/>
            <person name="Abdulkadir J."/>
            <person name="Abebe A."/>
            <person name="Abera B."/>
            <person name="Abreu J."/>
            <person name="Acer S.C."/>
            <person name="Aftuck L."/>
            <person name="Alexander A."/>
            <person name="An P."/>
            <person name="Anderson E."/>
            <person name="Anderson S."/>
            <person name="Arachi H."/>
            <person name="Azer M."/>
            <person name="Bachantsang P."/>
            <person name="Barry A."/>
            <person name="Bayul T."/>
            <person name="Berlin A."/>
            <person name="Bessette D."/>
            <person name="Bloom T."/>
            <person name="Blye J."/>
            <person name="Boguslavskiy L."/>
            <person name="Bonnet C."/>
            <person name="Boukhgalter B."/>
            <person name="Bourzgui I."/>
            <person name="Brown A."/>
            <person name="Cahill P."/>
            <person name="Channer S."/>
            <person name="Cheshatsang Y."/>
            <person name="Chuda L."/>
            <person name="Citroen M."/>
            <person name="Collymore A."/>
            <person name="Cooke P."/>
            <person name="Costello M."/>
            <person name="D'Aco K."/>
            <person name="Daza R."/>
            <person name="De Haan G."/>
            <person name="DeGray S."/>
            <person name="DeMaso C."/>
            <person name="Dhargay N."/>
            <person name="Dooley K."/>
            <person name="Dooley E."/>
            <person name="Doricent M."/>
            <person name="Dorje P."/>
            <person name="Dorjee K."/>
            <person name="Dupes A."/>
            <person name="Elong R."/>
            <person name="Falk J."/>
            <person name="Farina A."/>
            <person name="Faro S."/>
            <person name="Ferguson D."/>
            <person name="Fisher S."/>
            <person name="Foley C.D."/>
            <person name="Franke A."/>
            <person name="Friedrich D."/>
            <person name="Gadbois L."/>
            <person name="Gearin G."/>
            <person name="Gearin C.R."/>
            <person name="Giannoukos G."/>
            <person name="Goode T."/>
            <person name="Graham J."/>
            <person name="Grandbois E."/>
            <person name="Grewal S."/>
            <person name="Gyaltsen K."/>
            <person name="Hafez N."/>
            <person name="Hagos B."/>
            <person name="Hall J."/>
            <person name="Henson C."/>
            <person name="Hollinger A."/>
            <person name="Honan T."/>
            <person name="Huard M.D."/>
            <person name="Hughes L."/>
            <person name="Hurhula B."/>
            <person name="Husby M.E."/>
            <person name="Kamat A."/>
            <person name="Kanga B."/>
            <person name="Kashin S."/>
            <person name="Khazanovich D."/>
            <person name="Kisner P."/>
            <person name="Lance K."/>
            <person name="Lara M."/>
            <person name="Lee W."/>
            <person name="Lennon N."/>
            <person name="Letendre F."/>
            <person name="LeVine R."/>
            <person name="Lipovsky A."/>
            <person name="Liu X."/>
            <person name="Liu J."/>
            <person name="Liu S."/>
            <person name="Lokyitsang T."/>
            <person name="Lokyitsang Y."/>
            <person name="Lubonja R."/>
            <person name="Lui A."/>
            <person name="MacDonald P."/>
            <person name="Magnisalis V."/>
            <person name="Maru K."/>
            <person name="Matthews C."/>
            <person name="McCusker W."/>
            <person name="McDonough S."/>
            <person name="Mehta T."/>
            <person name="Meldrim J."/>
            <person name="Meneus L."/>
            <person name="Mihai O."/>
            <person name="Mihalev A."/>
            <person name="Mihova T."/>
            <person name="Mittelman R."/>
            <person name="Mlenga V."/>
            <person name="Montmayeur A."/>
            <person name="Mulrain L."/>
            <person name="Navidi A."/>
            <person name="Naylor J."/>
            <person name="Negash T."/>
            <person name="Nguyen T."/>
            <person name="Nguyen N."/>
            <person name="Nicol R."/>
            <person name="Norbu C."/>
            <person name="Norbu N."/>
            <person name="Novod N."/>
            <person name="O'Neill B."/>
            <person name="Osman S."/>
            <person name="Markiewicz E."/>
            <person name="Oyono O.L."/>
            <person name="Patti C."/>
            <person name="Phunkhang P."/>
            <person name="Pierre F."/>
            <person name="Priest M."/>
            <person name="Raghuraman S."/>
            <person name="Rege F."/>
            <person name="Reyes R."/>
            <person name="Rise C."/>
            <person name="Rogov P."/>
            <person name="Ross K."/>
            <person name="Ryan E."/>
            <person name="Settipalli S."/>
            <person name="Shea T."/>
            <person name="Sherpa N."/>
            <person name="Shi L."/>
            <person name="Shih D."/>
            <person name="Sparrow T."/>
            <person name="Spaulding J."/>
            <person name="Stalker J."/>
            <person name="Stange-Thomann N."/>
            <person name="Stavropoulos S."/>
            <person name="Stone C."/>
            <person name="Strader C."/>
            <person name="Tesfaye S."/>
            <person name="Thomson T."/>
            <person name="Thoulutsang Y."/>
            <person name="Thoulutsang D."/>
            <person name="Topham K."/>
            <person name="Topping I."/>
            <person name="Tsamla T."/>
            <person name="Vassiliev H."/>
            <person name="Vo A."/>
            <person name="Wangchuk T."/>
            <person name="Wangdi T."/>
            <person name="Weiand M."/>
            <person name="Wilkinson J."/>
            <person name="Wilson A."/>
            <person name="Yadav S."/>
            <person name="Young G."/>
            <person name="Yu Q."/>
            <person name="Zembek L."/>
            <person name="Zhong D."/>
            <person name="Zimmer A."/>
            <person name="Zwirko Z."/>
            <person name="Jaffe D.B."/>
            <person name="Alvarez P."/>
            <person name="Brockman W."/>
            <person name="Butler J."/>
            <person name="Chin C."/>
            <person name="Gnerre S."/>
            <person name="Grabherr M."/>
            <person name="Kleber M."/>
            <person name="Mauceli E."/>
            <person name="MacCallum I."/>
        </authorList>
    </citation>
    <scope>NUCLEOTIDE SEQUENCE [LARGE SCALE GENOMIC DNA]</scope>
    <source>
        <strain evidence="5">Tucson 14024-0371.13</strain>
    </source>
</reference>
<feature type="domain" description="Mediator of RNA polymerase II transcription subunit 15 N-terminal" evidence="3">
    <location>
        <begin position="3"/>
        <end position="69"/>
    </location>
</feature>
<dbReference type="InterPro" id="IPR036529">
    <property type="entry name" value="KIX_dom_sf"/>
</dbReference>
<keyword evidence="1 2" id="KW-0539">Nucleus</keyword>
<dbReference type="CTD" id="41806"/>
<comment type="similarity">
    <text evidence="2">Belongs to the Mediator complex subunit 15 family.</text>
</comment>
<name>B3M192_DROAN</name>
<evidence type="ECO:0000259" key="3">
    <source>
        <dbReference type="Pfam" id="PF09606"/>
    </source>
</evidence>
<dbReference type="Gene3D" id="1.10.246.20">
    <property type="entry name" value="Coactivator CBP, KIX domain"/>
    <property type="match status" value="1"/>
</dbReference>
<keyword evidence="2" id="KW-0010">Activator</keyword>
<keyword evidence="5" id="KW-1185">Reference proteome</keyword>
<protein>
    <recommendedName>
        <fullName evidence="2">Mediator of RNA polymerase II transcription subunit 15</fullName>
    </recommendedName>
    <alternativeName>
        <fullName evidence="2">Mediator complex subunit 15</fullName>
    </alternativeName>
</protein>
<proteinExistence type="inferred from homology"/>
<dbReference type="Proteomes" id="UP000007801">
    <property type="component" value="Unassembled WGS sequence"/>
</dbReference>
<gene>
    <name evidence="4" type="primary">Dana\GF17171</name>
    <name evidence="4" type="synonym">dana_GLEANR_18436</name>
    <name evidence="2" type="synonym">MED15</name>
    <name evidence="4" type="ORF">GF17171</name>
</gene>
<comment type="subcellular location">
    <subcellularLocation>
        <location evidence="2">Nucleus</location>
    </subcellularLocation>
</comment>
<dbReference type="GO" id="GO:0006355">
    <property type="term" value="P:regulation of DNA-templated transcription"/>
    <property type="evidence" value="ECO:0007669"/>
    <property type="project" value="InterPro"/>
</dbReference>
<dbReference type="InParanoid" id="B3M192"/>
<evidence type="ECO:0000256" key="2">
    <source>
        <dbReference type="RuleBase" id="RU364148"/>
    </source>
</evidence>
<sequence>MSGEDWRCPAFRENIICKLHFWSPYKGPEKISWAKALENHLFRRSRSSEEYLNLFSKVLDHYKSLAGKSGGSLPNTQCMETDLLAALENMNIEGTANPNPHMF</sequence>
<dbReference type="eggNOG" id="KOG4274">
    <property type="taxonomic scope" value="Eukaryota"/>
</dbReference>
<evidence type="ECO:0000313" key="5">
    <source>
        <dbReference type="Proteomes" id="UP000007801"/>
    </source>
</evidence>
<evidence type="ECO:0000313" key="4">
    <source>
        <dbReference type="EMBL" id="EDV42119.1"/>
    </source>
</evidence>
<dbReference type="InterPro" id="IPR019087">
    <property type="entry name" value="Med15_N"/>
</dbReference>
<dbReference type="OrthoDB" id="10264021at2759"/>
<dbReference type="HOGENOM" id="CLU_2266450_0_0_1"/>
<dbReference type="KEGG" id="dan:6499958"/>
<dbReference type="GO" id="GO:0005634">
    <property type="term" value="C:nucleus"/>
    <property type="evidence" value="ECO:0007669"/>
    <property type="project" value="UniProtKB-SubCell"/>
</dbReference>
<comment type="function">
    <text evidence="2">Component of the Mediator complex, a coactivator involved in the regulated transcription of nearly all RNA polymerase II-dependent genes. Mediator functions as a bridge to convey information from gene-specific regulatory proteins to the basal RNA polymerase II transcription machinery. Mediator is recruited to promoters by direct interactions with regulatory proteins and serves as a scaffold for the assembly of a functional preinitiation complex with RNA polymerase II and the general transcription factors.</text>
</comment>
<keyword evidence="2" id="KW-0804">Transcription</keyword>
<dbReference type="STRING" id="7217.B3M192"/>
<dbReference type="GO" id="GO:0003712">
    <property type="term" value="F:transcription coregulator activity"/>
    <property type="evidence" value="ECO:0007669"/>
    <property type="project" value="InterPro"/>
</dbReference>
<dbReference type="Pfam" id="PF09606">
    <property type="entry name" value="Med15_N"/>
    <property type="match status" value="1"/>
</dbReference>
<dbReference type="EMBL" id="CH902617">
    <property type="protein sequence ID" value="EDV42119.1"/>
    <property type="molecule type" value="Genomic_DNA"/>
</dbReference>
<dbReference type="GeneID" id="6499958"/>
<organism evidence="4 5">
    <name type="scientific">Drosophila ananassae</name>
    <name type="common">Fruit fly</name>
    <dbReference type="NCBI Taxonomy" id="7217"/>
    <lineage>
        <taxon>Eukaryota</taxon>
        <taxon>Metazoa</taxon>
        <taxon>Ecdysozoa</taxon>
        <taxon>Arthropoda</taxon>
        <taxon>Hexapoda</taxon>
        <taxon>Insecta</taxon>
        <taxon>Pterygota</taxon>
        <taxon>Neoptera</taxon>
        <taxon>Endopterygota</taxon>
        <taxon>Diptera</taxon>
        <taxon>Brachycera</taxon>
        <taxon>Muscomorpha</taxon>
        <taxon>Ephydroidea</taxon>
        <taxon>Drosophilidae</taxon>
        <taxon>Drosophila</taxon>
        <taxon>Sophophora</taxon>
    </lineage>
</organism>
<dbReference type="AlphaFoldDB" id="B3M192"/>
<evidence type="ECO:0000256" key="1">
    <source>
        <dbReference type="ARBA" id="ARBA00023242"/>
    </source>
</evidence>
<comment type="subunit">
    <text evidence="2">Component of the Mediator complex.</text>
</comment>
<keyword evidence="2" id="KW-0805">Transcription regulation</keyword>